<feature type="transmembrane region" description="Helical" evidence="7">
    <location>
        <begin position="282"/>
        <end position="302"/>
    </location>
</feature>
<keyword evidence="9" id="KW-1185">Reference proteome</keyword>
<name>A0A376GZL2_ENTGA</name>
<evidence type="ECO:0000256" key="1">
    <source>
        <dbReference type="ARBA" id="ARBA00004651"/>
    </source>
</evidence>
<feature type="transmembrane region" description="Helical" evidence="7">
    <location>
        <begin position="379"/>
        <end position="398"/>
    </location>
</feature>
<dbReference type="OrthoDB" id="9770347at2"/>
<feature type="transmembrane region" description="Helical" evidence="7">
    <location>
        <begin position="77"/>
        <end position="105"/>
    </location>
</feature>
<proteinExistence type="inferred from homology"/>
<protein>
    <submittedName>
        <fullName evidence="8">Lipopolysaccharide biosynthesis protein wzxC</fullName>
    </submittedName>
</protein>
<evidence type="ECO:0000313" key="8">
    <source>
        <dbReference type="EMBL" id="STD82830.1"/>
    </source>
</evidence>
<comment type="similarity">
    <text evidence="2">Belongs to the polysaccharide synthase family.</text>
</comment>
<feature type="transmembrane region" description="Helical" evidence="7">
    <location>
        <begin position="144"/>
        <end position="162"/>
    </location>
</feature>
<keyword evidence="4 7" id="KW-0812">Transmembrane</keyword>
<dbReference type="CDD" id="cd13127">
    <property type="entry name" value="MATE_tuaB_like"/>
    <property type="match status" value="1"/>
</dbReference>
<dbReference type="PANTHER" id="PTHR30250">
    <property type="entry name" value="PST FAMILY PREDICTED COLANIC ACID TRANSPORTER"/>
    <property type="match status" value="1"/>
</dbReference>
<feature type="transmembrane region" description="Helical" evidence="7">
    <location>
        <begin position="168"/>
        <end position="189"/>
    </location>
</feature>
<dbReference type="PANTHER" id="PTHR30250:SF10">
    <property type="entry name" value="LIPOPOLYSACCHARIDE BIOSYNTHESIS PROTEIN WZXC"/>
    <property type="match status" value="1"/>
</dbReference>
<feature type="transmembrane region" description="Helical" evidence="7">
    <location>
        <begin position="410"/>
        <end position="435"/>
    </location>
</feature>
<dbReference type="InterPro" id="IPR050833">
    <property type="entry name" value="Poly_Biosynth_Transport"/>
</dbReference>
<accession>A0A376GZL2</accession>
<reference evidence="8 9" key="1">
    <citation type="submission" date="2018-06" db="EMBL/GenBank/DDBJ databases">
        <authorList>
            <consortium name="Pathogen Informatics"/>
            <person name="Doyle S."/>
        </authorList>
    </citation>
    <scope>NUCLEOTIDE SEQUENCE [LARGE SCALE GENOMIC DNA]</scope>
    <source>
        <strain evidence="8 9">NCTC12360</strain>
    </source>
</reference>
<feature type="transmembrane region" description="Helical" evidence="7">
    <location>
        <begin position="9"/>
        <end position="30"/>
    </location>
</feature>
<dbReference type="AlphaFoldDB" id="A0A376GZL2"/>
<evidence type="ECO:0000313" key="9">
    <source>
        <dbReference type="Proteomes" id="UP000254807"/>
    </source>
</evidence>
<evidence type="ECO:0000256" key="3">
    <source>
        <dbReference type="ARBA" id="ARBA00022475"/>
    </source>
</evidence>
<feature type="transmembrane region" description="Helical" evidence="7">
    <location>
        <begin position="352"/>
        <end position="373"/>
    </location>
</feature>
<keyword evidence="3" id="KW-1003">Cell membrane</keyword>
<keyword evidence="6 7" id="KW-0472">Membrane</keyword>
<feature type="transmembrane region" description="Helical" evidence="7">
    <location>
        <begin position="111"/>
        <end position="132"/>
    </location>
</feature>
<dbReference type="Proteomes" id="UP000254807">
    <property type="component" value="Unassembled WGS sequence"/>
</dbReference>
<dbReference type="Pfam" id="PF13440">
    <property type="entry name" value="Polysacc_synt_3"/>
    <property type="match status" value="1"/>
</dbReference>
<keyword evidence="5 7" id="KW-1133">Transmembrane helix</keyword>
<comment type="subcellular location">
    <subcellularLocation>
        <location evidence="1">Cell membrane</location>
        <topology evidence="1">Multi-pass membrane protein</topology>
    </subcellularLocation>
</comment>
<feature type="transmembrane region" description="Helical" evidence="7">
    <location>
        <begin position="42"/>
        <end position="65"/>
    </location>
</feature>
<dbReference type="GO" id="GO:0005886">
    <property type="term" value="C:plasma membrane"/>
    <property type="evidence" value="ECO:0007669"/>
    <property type="project" value="UniProtKB-SubCell"/>
</dbReference>
<evidence type="ECO:0000256" key="4">
    <source>
        <dbReference type="ARBA" id="ARBA00022692"/>
    </source>
</evidence>
<feature type="transmembrane region" description="Helical" evidence="7">
    <location>
        <begin position="308"/>
        <end position="331"/>
    </location>
</feature>
<evidence type="ECO:0000256" key="7">
    <source>
        <dbReference type="SAM" id="Phobius"/>
    </source>
</evidence>
<evidence type="ECO:0000256" key="2">
    <source>
        <dbReference type="ARBA" id="ARBA00007430"/>
    </source>
</evidence>
<evidence type="ECO:0000256" key="6">
    <source>
        <dbReference type="ARBA" id="ARBA00023136"/>
    </source>
</evidence>
<sequence>MRNAFKSGMIFTAIGQYSNVLIQLLINVILSRLIPVEEFGVVANVQVFLVFFQMFVTAGLGPAIIQNKKMNENDYGIVFNYTVLFAVLLALGFGTFGNIVAAIYGNPIYKPLFWFMSIIVLSEGMNVVPTAILNKELRFRALNLRLLFCNLFGAIVGVAAAFAGLGVYALILSTAVPAIATLFTNFAIVKIRYTKNMDFKPVKTLWTFARNQLGFTILNYFSRNSDNLLIGKFLGPVPLANYQKSYQMITMPNTVFLGIISPVLQPVLSHHQDDVKLIRETFLKIIHVLGLIAFPLTVFMVINSKEIILFLFGTRWYNAVVPFSILAFSIWAQMLTSATGSIFMARNHSKTLLKTGILSTFLILGFTFVGVSFSSITYVALFVCIAYILNFFTSYWILMNKVLDGTLFDVLKELITPIVISGILSIVLVLFNTFVVLNVNLFLLLLIRGILWLVSLFGSLVITGEYKKIKSIF</sequence>
<organism evidence="8 9">
    <name type="scientific">Enterococcus gallinarum</name>
    <dbReference type="NCBI Taxonomy" id="1353"/>
    <lineage>
        <taxon>Bacteria</taxon>
        <taxon>Bacillati</taxon>
        <taxon>Bacillota</taxon>
        <taxon>Bacilli</taxon>
        <taxon>Lactobacillales</taxon>
        <taxon>Enterococcaceae</taxon>
        <taxon>Enterococcus</taxon>
    </lineage>
</organism>
<dbReference type="EMBL" id="UFYW01000001">
    <property type="protein sequence ID" value="STD82830.1"/>
    <property type="molecule type" value="Genomic_DNA"/>
</dbReference>
<dbReference type="RefSeq" id="WP_060814618.1">
    <property type="nucleotide sequence ID" value="NZ_JBHULA010000036.1"/>
</dbReference>
<gene>
    <name evidence="8" type="primary">wzxC</name>
    <name evidence="8" type="ORF">NCTC12360_01267</name>
</gene>
<feature type="transmembrane region" description="Helical" evidence="7">
    <location>
        <begin position="441"/>
        <end position="462"/>
    </location>
</feature>
<evidence type="ECO:0000256" key="5">
    <source>
        <dbReference type="ARBA" id="ARBA00022989"/>
    </source>
</evidence>